<dbReference type="PANTHER" id="PTHR43792:SF1">
    <property type="entry name" value="N-ACETYLTRANSFERASE DOMAIN-CONTAINING PROTEIN"/>
    <property type="match status" value="1"/>
</dbReference>
<evidence type="ECO:0000313" key="3">
    <source>
        <dbReference type="Proteomes" id="UP000036356"/>
    </source>
</evidence>
<dbReference type="EMBL" id="LDZY01000007">
    <property type="protein sequence ID" value="KLU65770.1"/>
    <property type="molecule type" value="Genomic_DNA"/>
</dbReference>
<comment type="caution">
    <text evidence="2">The sequence shown here is derived from an EMBL/GenBank/DDBJ whole genome shotgun (WGS) entry which is preliminary data.</text>
</comment>
<gene>
    <name evidence="2" type="primary">ydaF_3</name>
    <name evidence="2" type="ORF">DEAC_c24000</name>
</gene>
<dbReference type="PANTHER" id="PTHR43792">
    <property type="entry name" value="GNAT FAMILY, PUTATIVE (AFU_ORTHOLOGUE AFUA_3G00765)-RELATED-RELATED"/>
    <property type="match status" value="1"/>
</dbReference>
<keyword evidence="3" id="KW-1185">Reference proteome</keyword>
<accession>A0A0J1FQI8</accession>
<dbReference type="Proteomes" id="UP000036356">
    <property type="component" value="Unassembled WGS sequence"/>
</dbReference>
<evidence type="ECO:0000259" key="1">
    <source>
        <dbReference type="PROSITE" id="PS51186"/>
    </source>
</evidence>
<dbReference type="PATRIC" id="fig|476652.3.peg.2494"/>
<dbReference type="GO" id="GO:0016747">
    <property type="term" value="F:acyltransferase activity, transferring groups other than amino-acyl groups"/>
    <property type="evidence" value="ECO:0007669"/>
    <property type="project" value="InterPro"/>
</dbReference>
<dbReference type="InterPro" id="IPR000182">
    <property type="entry name" value="GNAT_dom"/>
</dbReference>
<dbReference type="EC" id="2.3.1.-" evidence="2"/>
<keyword evidence="2" id="KW-0012">Acyltransferase</keyword>
<dbReference type="PROSITE" id="PS51186">
    <property type="entry name" value="GNAT"/>
    <property type="match status" value="1"/>
</dbReference>
<evidence type="ECO:0000313" key="2">
    <source>
        <dbReference type="EMBL" id="KLU65770.1"/>
    </source>
</evidence>
<dbReference type="AlphaFoldDB" id="A0A0J1FQI8"/>
<dbReference type="Gene3D" id="3.40.630.30">
    <property type="match status" value="1"/>
</dbReference>
<dbReference type="SUPFAM" id="SSF55729">
    <property type="entry name" value="Acyl-CoA N-acyltransferases (Nat)"/>
    <property type="match status" value="1"/>
</dbReference>
<protein>
    <submittedName>
        <fullName evidence="2">Putative ribosomal N-acetyltransferase YdaF</fullName>
        <ecNumber evidence="2">2.3.1.-</ecNumber>
    </submittedName>
</protein>
<reference evidence="2 3" key="1">
    <citation type="submission" date="2015-06" db="EMBL/GenBank/DDBJ databases">
        <title>Draft genome of the moderately acidophilic sulfate reducer Candidatus Desulfosporosinus acididurans strain M1.</title>
        <authorList>
            <person name="Poehlein A."/>
            <person name="Petzsch P."/>
            <person name="Johnson B.D."/>
            <person name="Schloemann M."/>
            <person name="Daniel R."/>
            <person name="Muehling M."/>
        </authorList>
    </citation>
    <scope>NUCLEOTIDE SEQUENCE [LARGE SCALE GENOMIC DNA]</scope>
    <source>
        <strain evidence="2 3">M1</strain>
    </source>
</reference>
<dbReference type="STRING" id="476652.DEAC_c24000"/>
<feature type="domain" description="N-acetyltransferase" evidence="1">
    <location>
        <begin position="15"/>
        <end position="180"/>
    </location>
</feature>
<proteinExistence type="predicted"/>
<organism evidence="2 3">
    <name type="scientific">Desulfosporosinus acididurans</name>
    <dbReference type="NCBI Taxonomy" id="476652"/>
    <lineage>
        <taxon>Bacteria</taxon>
        <taxon>Bacillati</taxon>
        <taxon>Bacillota</taxon>
        <taxon>Clostridia</taxon>
        <taxon>Eubacteriales</taxon>
        <taxon>Desulfitobacteriaceae</taxon>
        <taxon>Desulfosporosinus</taxon>
    </lineage>
</organism>
<name>A0A0J1FQI8_9FIRM</name>
<dbReference type="Pfam" id="PF13302">
    <property type="entry name" value="Acetyltransf_3"/>
    <property type="match status" value="1"/>
</dbReference>
<dbReference type="InterPro" id="IPR051531">
    <property type="entry name" value="N-acetyltransferase"/>
</dbReference>
<dbReference type="InterPro" id="IPR016181">
    <property type="entry name" value="Acyl_CoA_acyltransferase"/>
</dbReference>
<dbReference type="RefSeq" id="WP_047810239.1">
    <property type="nucleotide sequence ID" value="NZ_LDZY01000007.1"/>
</dbReference>
<sequence length="184" mass="21593">MLNHIGTQTIITQRLILRKFEIADTQSVFETWMSDPEVQNNYGENACETISETQQILEKWISSYDSNEFYRWSIILKETNRNIGQIAFYLMDSKNQRADVEYCIGQSFWGNGYASEALKALIEYAFRNVGINRVQAFHRSKNILSGKVLQKSGMKYEGTLRQYLIHKDEFDDCIMYAIIRDDWL</sequence>
<keyword evidence="2" id="KW-0808">Transferase</keyword>